<evidence type="ECO:0000256" key="1">
    <source>
        <dbReference type="ARBA" id="ARBA00023002"/>
    </source>
</evidence>
<dbReference type="AlphaFoldDB" id="A0A0X8JD65"/>
<dbReference type="GO" id="GO:0016491">
    <property type="term" value="F:oxidoreductase activity"/>
    <property type="evidence" value="ECO:0007669"/>
    <property type="project" value="UniProtKB-KW"/>
</dbReference>
<dbReference type="EMBL" id="CP014228">
    <property type="protein sequence ID" value="AMD86396.1"/>
    <property type="molecule type" value="Genomic_DNA"/>
</dbReference>
<dbReference type="PROSITE" id="PS01162">
    <property type="entry name" value="QOR_ZETA_CRYSTAL"/>
    <property type="match status" value="1"/>
</dbReference>
<keyword evidence="4" id="KW-1185">Reference proteome</keyword>
<reference evidence="4" key="1">
    <citation type="submission" date="2016-02" db="EMBL/GenBank/DDBJ databases">
        <authorList>
            <person name="Holder M.E."/>
            <person name="Ajami N.J."/>
            <person name="Petrosino J.F."/>
        </authorList>
    </citation>
    <scope>NUCLEOTIDE SEQUENCE [LARGE SCALE GENOMIC DNA]</scope>
    <source>
        <strain evidence="4">CCUG 36733</strain>
    </source>
</reference>
<dbReference type="KEGG" id="ard:AXF14_00720"/>
<organism evidence="3 4">
    <name type="scientific">Actinomyces radicidentis</name>
    <dbReference type="NCBI Taxonomy" id="111015"/>
    <lineage>
        <taxon>Bacteria</taxon>
        <taxon>Bacillati</taxon>
        <taxon>Actinomycetota</taxon>
        <taxon>Actinomycetes</taxon>
        <taxon>Actinomycetales</taxon>
        <taxon>Actinomycetaceae</taxon>
        <taxon>Actinomyces</taxon>
    </lineage>
</organism>
<proteinExistence type="predicted"/>
<keyword evidence="1" id="KW-0560">Oxidoreductase</keyword>
<evidence type="ECO:0000313" key="3">
    <source>
        <dbReference type="EMBL" id="AMD86396.1"/>
    </source>
</evidence>
<name>A0A0X8JD65_ACTRD</name>
<dbReference type="OrthoDB" id="3175656at2"/>
<evidence type="ECO:0000313" key="4">
    <source>
        <dbReference type="Proteomes" id="UP000065220"/>
    </source>
</evidence>
<dbReference type="PANTHER" id="PTHR11695:SF294">
    <property type="entry name" value="RETICULON-4-INTERACTING PROTEIN 1, MITOCHONDRIAL"/>
    <property type="match status" value="1"/>
</dbReference>
<protein>
    <recommendedName>
        <fullName evidence="2">Enoyl reductase (ER) domain-containing protein</fullName>
    </recommendedName>
</protein>
<dbReference type="Gene3D" id="3.40.50.720">
    <property type="entry name" value="NAD(P)-binding Rossmann-like Domain"/>
    <property type="match status" value="1"/>
</dbReference>
<dbReference type="Proteomes" id="UP000065220">
    <property type="component" value="Chromosome"/>
</dbReference>
<dbReference type="Pfam" id="PF13602">
    <property type="entry name" value="ADH_zinc_N_2"/>
    <property type="match status" value="1"/>
</dbReference>
<dbReference type="SMART" id="SM00829">
    <property type="entry name" value="PKS_ER"/>
    <property type="match status" value="1"/>
</dbReference>
<sequence>MTRRIVQKSFGGPEVLELMESEPLTAVDLIVGPERFTDEQAGAFPMAATTAWQALADTTHVSAGDRVLVTGAGGGVGHMAVQIARALGAHVTALASTGKHEWLRSIGADETLDYHDDAAVAALAGTVDMAFSLAAPSRETALRAVRRGGELVGLGLGATDLQPEAEEAGVRLSSTHVRTQREWLEAVTELAERGEITPLISQAFDLTAAAEAHRTVEGGHTTGKIVLTTAR</sequence>
<dbReference type="Gene3D" id="3.90.180.10">
    <property type="entry name" value="Medium-chain alcohol dehydrogenases, catalytic domain"/>
    <property type="match status" value="1"/>
</dbReference>
<gene>
    <name evidence="3" type="ORF">AXF14_00720</name>
</gene>
<feature type="domain" description="Enoyl reductase (ER)" evidence="2">
    <location>
        <begin position="11"/>
        <end position="227"/>
    </location>
</feature>
<dbReference type="InterPro" id="IPR050700">
    <property type="entry name" value="YIM1/Zinc_Alcohol_DH_Fams"/>
</dbReference>
<dbReference type="CDD" id="cd05289">
    <property type="entry name" value="MDR_like_2"/>
    <property type="match status" value="1"/>
</dbReference>
<evidence type="ECO:0000259" key="2">
    <source>
        <dbReference type="SMART" id="SM00829"/>
    </source>
</evidence>
<dbReference type="SUPFAM" id="SSF51735">
    <property type="entry name" value="NAD(P)-binding Rossmann-fold domains"/>
    <property type="match status" value="1"/>
</dbReference>
<dbReference type="InterPro" id="IPR036291">
    <property type="entry name" value="NAD(P)-bd_dom_sf"/>
</dbReference>
<dbReference type="InterPro" id="IPR002364">
    <property type="entry name" value="Quin_OxRdtase/zeta-crystal_CS"/>
</dbReference>
<dbReference type="RefSeq" id="WP_067939117.1">
    <property type="nucleotide sequence ID" value="NZ_CP014228.1"/>
</dbReference>
<dbReference type="GO" id="GO:0008270">
    <property type="term" value="F:zinc ion binding"/>
    <property type="evidence" value="ECO:0007669"/>
    <property type="project" value="InterPro"/>
</dbReference>
<dbReference type="STRING" id="111015.AXF14_00720"/>
<dbReference type="PANTHER" id="PTHR11695">
    <property type="entry name" value="ALCOHOL DEHYDROGENASE RELATED"/>
    <property type="match status" value="1"/>
</dbReference>
<accession>A0A0X8JD65</accession>
<dbReference type="InterPro" id="IPR020843">
    <property type="entry name" value="ER"/>
</dbReference>